<evidence type="ECO:0000259" key="9">
    <source>
        <dbReference type="Pfam" id="PF04116"/>
    </source>
</evidence>
<dbReference type="RefSeq" id="WP_104712559.1">
    <property type="nucleotide sequence ID" value="NZ_PTRA01000001.1"/>
</dbReference>
<evidence type="ECO:0000313" key="11">
    <source>
        <dbReference type="Proteomes" id="UP000239590"/>
    </source>
</evidence>
<dbReference type="Pfam" id="PF04116">
    <property type="entry name" value="FA_hydroxylase"/>
    <property type="match status" value="1"/>
</dbReference>
<dbReference type="GO" id="GO:0006643">
    <property type="term" value="P:membrane lipid metabolic process"/>
    <property type="evidence" value="ECO:0007669"/>
    <property type="project" value="TreeGrafter"/>
</dbReference>
<dbReference type="GO" id="GO:0005506">
    <property type="term" value="F:iron ion binding"/>
    <property type="evidence" value="ECO:0007669"/>
    <property type="project" value="InterPro"/>
</dbReference>
<keyword evidence="5" id="KW-0443">Lipid metabolism</keyword>
<feature type="region of interest" description="Disordered" evidence="7">
    <location>
        <begin position="280"/>
        <end position="301"/>
    </location>
</feature>
<evidence type="ECO:0000256" key="8">
    <source>
        <dbReference type="SAM" id="Phobius"/>
    </source>
</evidence>
<evidence type="ECO:0000313" key="10">
    <source>
        <dbReference type="EMBL" id="PQA60357.1"/>
    </source>
</evidence>
<keyword evidence="4" id="KW-0560">Oxidoreductase</keyword>
<evidence type="ECO:0000256" key="4">
    <source>
        <dbReference type="ARBA" id="ARBA00023002"/>
    </source>
</evidence>
<dbReference type="GO" id="GO:0008610">
    <property type="term" value="P:lipid biosynthetic process"/>
    <property type="evidence" value="ECO:0007669"/>
    <property type="project" value="InterPro"/>
</dbReference>
<feature type="compositionally biased region" description="Polar residues" evidence="7">
    <location>
        <begin position="280"/>
        <end position="292"/>
    </location>
</feature>
<dbReference type="InterPro" id="IPR051689">
    <property type="entry name" value="Sterol_desaturase/TMEM195"/>
</dbReference>
<evidence type="ECO:0000256" key="6">
    <source>
        <dbReference type="ARBA" id="ARBA00023136"/>
    </source>
</evidence>
<keyword evidence="11" id="KW-1185">Reference proteome</keyword>
<keyword evidence="6 8" id="KW-0472">Membrane</keyword>
<dbReference type="Proteomes" id="UP000239590">
    <property type="component" value="Unassembled WGS sequence"/>
</dbReference>
<keyword evidence="2 8" id="KW-0812">Transmembrane</keyword>
<dbReference type="GO" id="GO:0012505">
    <property type="term" value="C:endomembrane system"/>
    <property type="evidence" value="ECO:0007669"/>
    <property type="project" value="UniProtKB-SubCell"/>
</dbReference>
<name>A0A2S7IRL8_9BACT</name>
<dbReference type="AlphaFoldDB" id="A0A2S7IRL8"/>
<proteinExistence type="predicted"/>
<evidence type="ECO:0000256" key="7">
    <source>
        <dbReference type="SAM" id="MobiDB-lite"/>
    </source>
</evidence>
<comment type="caution">
    <text evidence="10">The sequence shown here is derived from an EMBL/GenBank/DDBJ whole genome shotgun (WGS) entry which is preliminary data.</text>
</comment>
<accession>A0A2S7IRL8</accession>
<comment type="subcellular location">
    <subcellularLocation>
        <location evidence="1">Endomembrane system</location>
        <topology evidence="1">Multi-pass membrane protein</topology>
    </subcellularLocation>
</comment>
<feature type="domain" description="Fatty acid hydroxylase" evidence="9">
    <location>
        <begin position="84"/>
        <end position="216"/>
    </location>
</feature>
<organism evidence="10 11">
    <name type="scientific">Siphonobacter curvatus</name>
    <dbReference type="NCBI Taxonomy" id="2094562"/>
    <lineage>
        <taxon>Bacteria</taxon>
        <taxon>Pseudomonadati</taxon>
        <taxon>Bacteroidota</taxon>
        <taxon>Cytophagia</taxon>
        <taxon>Cytophagales</taxon>
        <taxon>Cytophagaceae</taxon>
        <taxon>Siphonobacter</taxon>
    </lineage>
</organism>
<feature type="transmembrane region" description="Helical" evidence="8">
    <location>
        <begin position="80"/>
        <end position="97"/>
    </location>
</feature>
<feature type="transmembrane region" description="Helical" evidence="8">
    <location>
        <begin position="137"/>
        <end position="159"/>
    </location>
</feature>
<feature type="transmembrane region" description="Helical" evidence="8">
    <location>
        <begin position="6"/>
        <end position="24"/>
    </location>
</feature>
<sequence length="301" mass="35092">MERIFTLITTPTYLFFILLELYISHRERLGLYNFKETRNSLLLGLGGLVLDVAMKGVSFFVLDGLARHSFLWTYWQEHPVAAWVGVFFAQDFCFYWLHRAEHYCRVLWAVHSTHHSAERYNLTVALRSSMFQPLYRYVFYVPAALLGFDGVHILFIYAVNQAYQFFLHTETVGKLGLLERVLVTPSHHRVHHASNVAYLDKNMGQVLIIWDKLFGTYAEERAEEPTRFGLTHPLPSQNFVHVAFDEWKHLAQDVSQPGLSWSDKLRYVFAAPGWSHDGHTLTSRQLRQQQSTVEKREEVEA</sequence>
<reference evidence="11" key="1">
    <citation type="submission" date="2018-02" db="EMBL/GenBank/DDBJ databases">
        <title>Genome sequencing of Solimonas sp. HR-BB.</title>
        <authorList>
            <person name="Lee Y."/>
            <person name="Jeon C.O."/>
        </authorList>
    </citation>
    <scope>NUCLEOTIDE SEQUENCE [LARGE SCALE GENOMIC DNA]</scope>
    <source>
        <strain evidence="11">HR-U</strain>
    </source>
</reference>
<dbReference type="PANTHER" id="PTHR21624:SF1">
    <property type="entry name" value="ALKYLGLYCEROL MONOOXYGENASE"/>
    <property type="match status" value="1"/>
</dbReference>
<evidence type="ECO:0000256" key="1">
    <source>
        <dbReference type="ARBA" id="ARBA00004127"/>
    </source>
</evidence>
<dbReference type="GO" id="GO:0050479">
    <property type="term" value="F:glyceryl-ether monooxygenase activity"/>
    <property type="evidence" value="ECO:0007669"/>
    <property type="project" value="TreeGrafter"/>
</dbReference>
<dbReference type="InterPro" id="IPR006694">
    <property type="entry name" value="Fatty_acid_hydroxylase"/>
</dbReference>
<gene>
    <name evidence="10" type="ORF">C5O19_12280</name>
</gene>
<evidence type="ECO:0000256" key="3">
    <source>
        <dbReference type="ARBA" id="ARBA00022989"/>
    </source>
</evidence>
<dbReference type="PANTHER" id="PTHR21624">
    <property type="entry name" value="STEROL DESATURASE-RELATED PROTEIN"/>
    <property type="match status" value="1"/>
</dbReference>
<keyword evidence="3 8" id="KW-1133">Transmembrane helix</keyword>
<evidence type="ECO:0000256" key="2">
    <source>
        <dbReference type="ARBA" id="ARBA00022692"/>
    </source>
</evidence>
<protein>
    <submittedName>
        <fullName evidence="10">Sterol desaturase family protein</fullName>
    </submittedName>
</protein>
<dbReference type="GO" id="GO:0016020">
    <property type="term" value="C:membrane"/>
    <property type="evidence" value="ECO:0007669"/>
    <property type="project" value="GOC"/>
</dbReference>
<dbReference type="EMBL" id="PTRA01000001">
    <property type="protein sequence ID" value="PQA60357.1"/>
    <property type="molecule type" value="Genomic_DNA"/>
</dbReference>
<feature type="transmembrane region" description="Helical" evidence="8">
    <location>
        <begin position="40"/>
        <end position="60"/>
    </location>
</feature>
<evidence type="ECO:0000256" key="5">
    <source>
        <dbReference type="ARBA" id="ARBA00023098"/>
    </source>
</evidence>
<dbReference type="OrthoDB" id="9770329at2"/>